<gene>
    <name evidence="1" type="ORF">N4264_04975</name>
</gene>
<evidence type="ECO:0008006" key="3">
    <source>
        <dbReference type="Google" id="ProtNLM"/>
    </source>
</evidence>
<accession>A0ABY6BKU9</accession>
<dbReference type="InterPro" id="IPR036736">
    <property type="entry name" value="ACP-like_sf"/>
</dbReference>
<dbReference type="RefSeq" id="WP_261695968.1">
    <property type="nucleotide sequence ID" value="NZ_CP104694.1"/>
</dbReference>
<dbReference type="Gene3D" id="1.10.1200.10">
    <property type="entry name" value="ACP-like"/>
    <property type="match status" value="1"/>
</dbReference>
<organism evidence="1 2">
    <name type="scientific">Tahibacter amnicola</name>
    <dbReference type="NCBI Taxonomy" id="2976241"/>
    <lineage>
        <taxon>Bacteria</taxon>
        <taxon>Pseudomonadati</taxon>
        <taxon>Pseudomonadota</taxon>
        <taxon>Gammaproteobacteria</taxon>
        <taxon>Lysobacterales</taxon>
        <taxon>Rhodanobacteraceae</taxon>
        <taxon>Tahibacter</taxon>
    </lineage>
</organism>
<protein>
    <recommendedName>
        <fullName evidence="3">Acyl carrier protein</fullName>
    </recommendedName>
</protein>
<evidence type="ECO:0000313" key="2">
    <source>
        <dbReference type="Proteomes" id="UP001064632"/>
    </source>
</evidence>
<evidence type="ECO:0000313" key="1">
    <source>
        <dbReference type="EMBL" id="UXI69010.1"/>
    </source>
</evidence>
<proteinExistence type="predicted"/>
<keyword evidence="2" id="KW-1185">Reference proteome</keyword>
<dbReference type="EMBL" id="CP104694">
    <property type="protein sequence ID" value="UXI69010.1"/>
    <property type="molecule type" value="Genomic_DNA"/>
</dbReference>
<name>A0ABY6BKU9_9GAMM</name>
<sequence length="97" mass="10747">MSLTKEHVVAEIRGCVVAIVGDEWAETMDISPDRKLSDGLDLDSIEIAKVVATMMTRYPDVEFAAWFSGMDMARITALTLGDLAEFIVRSRNGRVLQ</sequence>
<reference evidence="1" key="1">
    <citation type="submission" date="2022-09" db="EMBL/GenBank/DDBJ databases">
        <title>Tahibacter sp. nov., isolated from a fresh water.</title>
        <authorList>
            <person name="Baek J.H."/>
            <person name="Lee J.K."/>
            <person name="Kim J.M."/>
            <person name="Jeon C.O."/>
        </authorList>
    </citation>
    <scope>NUCLEOTIDE SEQUENCE</scope>
    <source>
        <strain evidence="1">W38</strain>
    </source>
</reference>
<dbReference type="Proteomes" id="UP001064632">
    <property type="component" value="Chromosome"/>
</dbReference>